<dbReference type="AlphaFoldDB" id="A0A0L7K341"/>
<dbReference type="SUPFAM" id="SSF52540">
    <property type="entry name" value="P-loop containing nucleoside triphosphate hydrolases"/>
    <property type="match status" value="5"/>
</dbReference>
<dbReference type="InterPro" id="IPR050305">
    <property type="entry name" value="Small_GTPase_Rab"/>
</dbReference>
<dbReference type="SMART" id="SM00175">
    <property type="entry name" value="RAB"/>
    <property type="match status" value="1"/>
</dbReference>
<comment type="caution">
    <text evidence="5">The sequence shown here is derived from an EMBL/GenBank/DDBJ whole genome shotgun (WGS) entry which is preliminary data.</text>
</comment>
<organism evidence="5 6">
    <name type="scientific">Operophtera brumata</name>
    <name type="common">Winter moth</name>
    <name type="synonym">Phalaena brumata</name>
    <dbReference type="NCBI Taxonomy" id="104452"/>
    <lineage>
        <taxon>Eukaryota</taxon>
        <taxon>Metazoa</taxon>
        <taxon>Ecdysozoa</taxon>
        <taxon>Arthropoda</taxon>
        <taxon>Hexapoda</taxon>
        <taxon>Insecta</taxon>
        <taxon>Pterygota</taxon>
        <taxon>Neoptera</taxon>
        <taxon>Endopterygota</taxon>
        <taxon>Lepidoptera</taxon>
        <taxon>Glossata</taxon>
        <taxon>Ditrysia</taxon>
        <taxon>Geometroidea</taxon>
        <taxon>Geometridae</taxon>
        <taxon>Larentiinae</taxon>
        <taxon>Operophtera</taxon>
    </lineage>
</organism>
<keyword evidence="4" id="KW-0449">Lipoprotein</keyword>
<dbReference type="STRING" id="104452.A0A0L7K341"/>
<evidence type="ECO:0000313" key="6">
    <source>
        <dbReference type="Proteomes" id="UP000037510"/>
    </source>
</evidence>
<dbReference type="Gene3D" id="3.40.50.300">
    <property type="entry name" value="P-loop containing nucleotide triphosphate hydrolases"/>
    <property type="match status" value="5"/>
</dbReference>
<evidence type="ECO:0000256" key="2">
    <source>
        <dbReference type="ARBA" id="ARBA00022741"/>
    </source>
</evidence>
<evidence type="ECO:0000256" key="1">
    <source>
        <dbReference type="ARBA" id="ARBA00006270"/>
    </source>
</evidence>
<name>A0A0L7K341_OPEBR</name>
<dbReference type="GO" id="GO:0005525">
    <property type="term" value="F:GTP binding"/>
    <property type="evidence" value="ECO:0007669"/>
    <property type="project" value="UniProtKB-KW"/>
</dbReference>
<dbReference type="PROSITE" id="PS51421">
    <property type="entry name" value="RAS"/>
    <property type="match status" value="1"/>
</dbReference>
<comment type="similarity">
    <text evidence="1">Belongs to the small GTPase superfamily. Rab family.</text>
</comment>
<evidence type="ECO:0000256" key="3">
    <source>
        <dbReference type="ARBA" id="ARBA00023134"/>
    </source>
</evidence>
<keyword evidence="4" id="KW-0636">Prenylation</keyword>
<gene>
    <name evidence="5" type="ORF">OBRU01_26294</name>
</gene>
<dbReference type="FunFam" id="3.40.50.300:FF:001447">
    <property type="entry name" value="Ras-related protein Rab-1B"/>
    <property type="match status" value="1"/>
</dbReference>
<dbReference type="InterPro" id="IPR027417">
    <property type="entry name" value="P-loop_NTPase"/>
</dbReference>
<sequence length="264" mass="31683">IDFKQKIISLDGVPIKLQIWDTAGQERFRTLTTAYYRGAMGIILMYDITNLESFNHLSYWLRNIQEVSLAFTKKTYKKLLGSWDWSGQKRFSSYCRGVMGIILMYDITNLESFNHLSYWLRNIQEKRFSSSYWDAMGIILMYDITNLESFNHLSYWLRNIQEKRFSSFCRDAMGIILMYDITNLESFNHLSYWLRKIQEYLLRWDWSGQKRFSSSCRDAMDIILMCTYDITNLESFNHLSYWLRNIQEISLIADDFDMPFFEVS</sequence>
<dbReference type="GO" id="GO:0003924">
    <property type="term" value="F:GTPase activity"/>
    <property type="evidence" value="ECO:0007669"/>
    <property type="project" value="InterPro"/>
</dbReference>
<dbReference type="PANTHER" id="PTHR47980">
    <property type="entry name" value="LD44762P"/>
    <property type="match status" value="1"/>
</dbReference>
<accession>A0A0L7K341</accession>
<dbReference type="EMBL" id="JTDY01012892">
    <property type="protein sequence ID" value="KOB52220.1"/>
    <property type="molecule type" value="Genomic_DNA"/>
</dbReference>
<keyword evidence="6" id="KW-1185">Reference proteome</keyword>
<protein>
    <submittedName>
        <fullName evidence="5">Ras-related protein Rab-8A</fullName>
    </submittedName>
</protein>
<reference evidence="5 6" key="1">
    <citation type="journal article" date="2015" name="Genome Biol. Evol.">
        <title>The genome of winter moth (Operophtera brumata) provides a genomic perspective on sexual dimorphism and phenology.</title>
        <authorList>
            <person name="Derks M.F."/>
            <person name="Smit S."/>
            <person name="Salis L."/>
            <person name="Schijlen E."/>
            <person name="Bossers A."/>
            <person name="Mateman C."/>
            <person name="Pijl A.S."/>
            <person name="de Ridder D."/>
            <person name="Groenen M.A."/>
            <person name="Visser M.E."/>
            <person name="Megens H.J."/>
        </authorList>
    </citation>
    <scope>NUCLEOTIDE SEQUENCE [LARGE SCALE GENOMIC DNA]</scope>
    <source>
        <strain evidence="5">WM2013NL</strain>
        <tissue evidence="5">Head and thorax</tissue>
    </source>
</reference>
<proteinExistence type="inferred from homology"/>
<keyword evidence="2" id="KW-0547">Nucleotide-binding</keyword>
<dbReference type="PROSITE" id="PS51419">
    <property type="entry name" value="RAB"/>
    <property type="match status" value="1"/>
</dbReference>
<evidence type="ECO:0000256" key="4">
    <source>
        <dbReference type="ARBA" id="ARBA00023289"/>
    </source>
</evidence>
<dbReference type="InterPro" id="IPR001806">
    <property type="entry name" value="Small_GTPase"/>
</dbReference>
<feature type="non-terminal residue" evidence="5">
    <location>
        <position position="264"/>
    </location>
</feature>
<dbReference type="Proteomes" id="UP000037510">
    <property type="component" value="Unassembled WGS sequence"/>
</dbReference>
<dbReference type="Pfam" id="PF00071">
    <property type="entry name" value="Ras"/>
    <property type="match status" value="4"/>
</dbReference>
<evidence type="ECO:0000313" key="5">
    <source>
        <dbReference type="EMBL" id="KOB52220.1"/>
    </source>
</evidence>
<keyword evidence="3" id="KW-0342">GTP-binding</keyword>
<feature type="non-terminal residue" evidence="5">
    <location>
        <position position="1"/>
    </location>
</feature>